<organism evidence="15 16">
    <name type="scientific">Popillia japonica</name>
    <name type="common">Japanese beetle</name>
    <dbReference type="NCBI Taxonomy" id="7064"/>
    <lineage>
        <taxon>Eukaryota</taxon>
        <taxon>Metazoa</taxon>
        <taxon>Ecdysozoa</taxon>
        <taxon>Arthropoda</taxon>
        <taxon>Hexapoda</taxon>
        <taxon>Insecta</taxon>
        <taxon>Pterygota</taxon>
        <taxon>Neoptera</taxon>
        <taxon>Endopterygota</taxon>
        <taxon>Coleoptera</taxon>
        <taxon>Polyphaga</taxon>
        <taxon>Scarabaeiformia</taxon>
        <taxon>Scarabaeidae</taxon>
        <taxon>Rutelinae</taxon>
        <taxon>Popillia</taxon>
    </lineage>
</organism>
<keyword evidence="9 14" id="KW-0560">Oxidoreductase</keyword>
<evidence type="ECO:0000313" key="15">
    <source>
        <dbReference type="EMBL" id="KAK9752578.1"/>
    </source>
</evidence>
<keyword evidence="10 13" id="KW-0408">Iron</keyword>
<evidence type="ECO:0000256" key="1">
    <source>
        <dbReference type="ARBA" id="ARBA00001971"/>
    </source>
</evidence>
<dbReference type="Proteomes" id="UP001458880">
    <property type="component" value="Unassembled WGS sequence"/>
</dbReference>
<protein>
    <submittedName>
        <fullName evidence="15">Cytochrome P450</fullName>
    </submittedName>
</protein>
<dbReference type="AlphaFoldDB" id="A0AAW1N1N0"/>
<keyword evidence="11 14" id="KW-0503">Monooxygenase</keyword>
<dbReference type="InterPro" id="IPR017972">
    <property type="entry name" value="Cyt_P450_CS"/>
</dbReference>
<evidence type="ECO:0000256" key="6">
    <source>
        <dbReference type="ARBA" id="ARBA00022723"/>
    </source>
</evidence>
<keyword evidence="16" id="KW-1185">Reference proteome</keyword>
<reference evidence="15 16" key="1">
    <citation type="journal article" date="2024" name="BMC Genomics">
        <title>De novo assembly and annotation of Popillia japonica's genome with initial clues to its potential as an invasive pest.</title>
        <authorList>
            <person name="Cucini C."/>
            <person name="Boschi S."/>
            <person name="Funari R."/>
            <person name="Cardaioli E."/>
            <person name="Iannotti N."/>
            <person name="Marturano G."/>
            <person name="Paoli F."/>
            <person name="Bruttini M."/>
            <person name="Carapelli A."/>
            <person name="Frati F."/>
            <person name="Nardi F."/>
        </authorList>
    </citation>
    <scope>NUCLEOTIDE SEQUENCE [LARGE SCALE GENOMIC DNA]</scope>
    <source>
        <strain evidence="15">DMR45628</strain>
    </source>
</reference>
<keyword evidence="8" id="KW-0492">Microsome</keyword>
<keyword evidence="5 13" id="KW-0349">Heme</keyword>
<evidence type="ECO:0000256" key="14">
    <source>
        <dbReference type="RuleBase" id="RU000461"/>
    </source>
</evidence>
<dbReference type="GO" id="GO:0005506">
    <property type="term" value="F:iron ion binding"/>
    <property type="evidence" value="ECO:0007669"/>
    <property type="project" value="InterPro"/>
</dbReference>
<dbReference type="PRINTS" id="PR00463">
    <property type="entry name" value="EP450I"/>
</dbReference>
<dbReference type="GO" id="GO:0004497">
    <property type="term" value="F:monooxygenase activity"/>
    <property type="evidence" value="ECO:0007669"/>
    <property type="project" value="UniProtKB-KW"/>
</dbReference>
<comment type="cofactor">
    <cofactor evidence="1 13">
        <name>heme</name>
        <dbReference type="ChEBI" id="CHEBI:30413"/>
    </cofactor>
</comment>
<dbReference type="GO" id="GO:0005789">
    <property type="term" value="C:endoplasmic reticulum membrane"/>
    <property type="evidence" value="ECO:0007669"/>
    <property type="project" value="UniProtKB-SubCell"/>
</dbReference>
<evidence type="ECO:0000256" key="7">
    <source>
        <dbReference type="ARBA" id="ARBA00022824"/>
    </source>
</evidence>
<keyword evidence="7" id="KW-0256">Endoplasmic reticulum</keyword>
<dbReference type="EMBL" id="JASPKY010000019">
    <property type="protein sequence ID" value="KAK9752578.1"/>
    <property type="molecule type" value="Genomic_DNA"/>
</dbReference>
<evidence type="ECO:0000256" key="3">
    <source>
        <dbReference type="ARBA" id="ARBA00004406"/>
    </source>
</evidence>
<dbReference type="GO" id="GO:0020037">
    <property type="term" value="F:heme binding"/>
    <property type="evidence" value="ECO:0007669"/>
    <property type="project" value="InterPro"/>
</dbReference>
<evidence type="ECO:0000256" key="5">
    <source>
        <dbReference type="ARBA" id="ARBA00022617"/>
    </source>
</evidence>
<dbReference type="PANTHER" id="PTHR24292:SF54">
    <property type="entry name" value="CYP9F3-RELATED"/>
    <property type="match status" value="1"/>
</dbReference>
<dbReference type="GO" id="GO:0016705">
    <property type="term" value="F:oxidoreductase activity, acting on paired donors, with incorporation or reduction of molecular oxygen"/>
    <property type="evidence" value="ECO:0007669"/>
    <property type="project" value="InterPro"/>
</dbReference>
<keyword evidence="6 13" id="KW-0479">Metal-binding</keyword>
<evidence type="ECO:0000256" key="12">
    <source>
        <dbReference type="ARBA" id="ARBA00023136"/>
    </source>
</evidence>
<dbReference type="PRINTS" id="PR00385">
    <property type="entry name" value="P450"/>
</dbReference>
<evidence type="ECO:0000256" key="2">
    <source>
        <dbReference type="ARBA" id="ARBA00004174"/>
    </source>
</evidence>
<dbReference type="PANTHER" id="PTHR24292">
    <property type="entry name" value="CYTOCHROME P450"/>
    <property type="match status" value="1"/>
</dbReference>
<dbReference type="InterPro" id="IPR002401">
    <property type="entry name" value="Cyt_P450_E_grp-I"/>
</dbReference>
<evidence type="ECO:0000256" key="8">
    <source>
        <dbReference type="ARBA" id="ARBA00022848"/>
    </source>
</evidence>
<dbReference type="InterPro" id="IPR050476">
    <property type="entry name" value="Insect_CytP450_Detox"/>
</dbReference>
<comment type="similarity">
    <text evidence="4 14">Belongs to the cytochrome P450 family.</text>
</comment>
<evidence type="ECO:0000313" key="16">
    <source>
        <dbReference type="Proteomes" id="UP001458880"/>
    </source>
</evidence>
<evidence type="ECO:0000256" key="10">
    <source>
        <dbReference type="ARBA" id="ARBA00023004"/>
    </source>
</evidence>
<name>A0AAW1N1N0_POPJA</name>
<sequence>MSFMGYELVVNPDIQIRLQKEIDDTLEECNGKLTYEALLKMKYMDMVISETLRKWPAAVITDRVCSKPFTIEPINPGETPVHLKVGDSIFIPNSAIQRDPKYFPNPDTFDPERFNDENKGNIKPYTYIPFGSGPRNCIGSRFAILEAKTIFFFMLSKFTFVAIDKTQIPIKLSKKSFNLAGENGIWVGLEQRSK</sequence>
<dbReference type="Pfam" id="PF00067">
    <property type="entry name" value="p450"/>
    <property type="match status" value="1"/>
</dbReference>
<accession>A0AAW1N1N0</accession>
<keyword evidence="12" id="KW-0472">Membrane</keyword>
<dbReference type="Gene3D" id="1.10.630.10">
    <property type="entry name" value="Cytochrome P450"/>
    <property type="match status" value="1"/>
</dbReference>
<evidence type="ECO:0000256" key="11">
    <source>
        <dbReference type="ARBA" id="ARBA00023033"/>
    </source>
</evidence>
<dbReference type="InterPro" id="IPR036396">
    <property type="entry name" value="Cyt_P450_sf"/>
</dbReference>
<evidence type="ECO:0000256" key="4">
    <source>
        <dbReference type="ARBA" id="ARBA00010617"/>
    </source>
</evidence>
<evidence type="ECO:0000256" key="13">
    <source>
        <dbReference type="PIRSR" id="PIRSR602401-1"/>
    </source>
</evidence>
<gene>
    <name evidence="15" type="ORF">QE152_g4108</name>
</gene>
<dbReference type="InterPro" id="IPR001128">
    <property type="entry name" value="Cyt_P450"/>
</dbReference>
<comment type="caution">
    <text evidence="15">The sequence shown here is derived from an EMBL/GenBank/DDBJ whole genome shotgun (WGS) entry which is preliminary data.</text>
</comment>
<comment type="subcellular location">
    <subcellularLocation>
        <location evidence="3">Endoplasmic reticulum membrane</location>
        <topology evidence="3">Peripheral membrane protein</topology>
    </subcellularLocation>
    <subcellularLocation>
        <location evidence="2">Microsome membrane</location>
        <topology evidence="2">Peripheral membrane protein</topology>
    </subcellularLocation>
</comment>
<feature type="binding site" description="axial binding residue" evidence="13">
    <location>
        <position position="137"/>
    </location>
    <ligand>
        <name>heme</name>
        <dbReference type="ChEBI" id="CHEBI:30413"/>
    </ligand>
    <ligandPart>
        <name>Fe</name>
        <dbReference type="ChEBI" id="CHEBI:18248"/>
    </ligandPart>
</feature>
<dbReference type="PROSITE" id="PS00086">
    <property type="entry name" value="CYTOCHROME_P450"/>
    <property type="match status" value="1"/>
</dbReference>
<proteinExistence type="inferred from homology"/>
<evidence type="ECO:0000256" key="9">
    <source>
        <dbReference type="ARBA" id="ARBA00023002"/>
    </source>
</evidence>
<dbReference type="SUPFAM" id="SSF48264">
    <property type="entry name" value="Cytochrome P450"/>
    <property type="match status" value="1"/>
</dbReference>